<feature type="chain" id="PRO_5046605747" evidence="3">
    <location>
        <begin position="26"/>
        <end position="307"/>
    </location>
</feature>
<keyword evidence="2 4" id="KW-0378">Hydrolase</keyword>
<reference evidence="4" key="1">
    <citation type="submission" date="2023-09" db="EMBL/GenBank/DDBJ databases">
        <title>Undibacterium sp. 20NA77.5 isolated from freshwater.</title>
        <authorList>
            <person name="Le V."/>
            <person name="Ko S.-R."/>
            <person name="Ahn C.-Y."/>
            <person name="Oh H.-M."/>
        </authorList>
    </citation>
    <scope>NUCLEOTIDE SEQUENCE</scope>
    <source>
        <strain evidence="4">20NA77.5</strain>
    </source>
</reference>
<evidence type="ECO:0000256" key="3">
    <source>
        <dbReference type="SAM" id="SignalP"/>
    </source>
</evidence>
<evidence type="ECO:0000313" key="5">
    <source>
        <dbReference type="Proteomes" id="UP001181355"/>
    </source>
</evidence>
<organism evidence="4 5">
    <name type="scientific">Undibacterium cyanobacteriorum</name>
    <dbReference type="NCBI Taxonomy" id="3073561"/>
    <lineage>
        <taxon>Bacteria</taxon>
        <taxon>Pseudomonadati</taxon>
        <taxon>Pseudomonadota</taxon>
        <taxon>Betaproteobacteria</taxon>
        <taxon>Burkholderiales</taxon>
        <taxon>Oxalobacteraceae</taxon>
        <taxon>Undibacterium</taxon>
    </lineage>
</organism>
<dbReference type="PANTHER" id="PTHR40841">
    <property type="entry name" value="SIDEROPHORE TRIACETYLFUSARININE C ESTERASE"/>
    <property type="match status" value="1"/>
</dbReference>
<proteinExistence type="inferred from homology"/>
<evidence type="ECO:0000256" key="2">
    <source>
        <dbReference type="ARBA" id="ARBA00022801"/>
    </source>
</evidence>
<dbReference type="InterPro" id="IPR000801">
    <property type="entry name" value="Esterase-like"/>
</dbReference>
<dbReference type="Proteomes" id="UP001181355">
    <property type="component" value="Chromosome"/>
</dbReference>
<dbReference type="SUPFAM" id="SSF53474">
    <property type="entry name" value="alpha/beta-Hydrolases"/>
    <property type="match status" value="1"/>
</dbReference>
<keyword evidence="3" id="KW-0732">Signal</keyword>
<dbReference type="InterPro" id="IPR052558">
    <property type="entry name" value="Siderophore_Hydrolase_D"/>
</dbReference>
<feature type="signal peptide" evidence="3">
    <location>
        <begin position="1"/>
        <end position="25"/>
    </location>
</feature>
<dbReference type="PANTHER" id="PTHR40841:SF2">
    <property type="entry name" value="SIDEROPHORE-DEGRADING ESTERASE (EUROFUNG)"/>
    <property type="match status" value="1"/>
</dbReference>
<sequence>MKRIEWTFALSALLFSASITAVAEAIPLSVVISASQSNDAKGKLGKPMLAATETKNKQALSIGDSYVLTSKLMQEERRINVMVPDVYQRDPHLKLPVIYMLDGGLKEDFLHIAGLMQVSIDNGTMRPFILVGIENTVRRRDLTGPSDNALDKRDIPNLGGAPRFREFLLKEAIPFVEQAYRVTDERALVGESLAGLFTLETLFYAPDAFQTFIAIDPSLWWNDQKLTAAFSEKLKLQPRLAKKVYFASSGQAGMEKVISAFANVLEQTKPEGLQWTYEKFPAETHATIYHPAALKAFRLVFAPPAKQ</sequence>
<dbReference type="InterPro" id="IPR029058">
    <property type="entry name" value="AB_hydrolase_fold"/>
</dbReference>
<dbReference type="GO" id="GO:0016787">
    <property type="term" value="F:hydrolase activity"/>
    <property type="evidence" value="ECO:0007669"/>
    <property type="project" value="UniProtKB-KW"/>
</dbReference>
<dbReference type="RefSeq" id="WP_309483048.1">
    <property type="nucleotide sequence ID" value="NZ_CP133720.1"/>
</dbReference>
<name>A0ABY9RK33_9BURK</name>
<dbReference type="EMBL" id="CP133720">
    <property type="protein sequence ID" value="WMW81569.1"/>
    <property type="molecule type" value="Genomic_DNA"/>
</dbReference>
<evidence type="ECO:0000256" key="1">
    <source>
        <dbReference type="ARBA" id="ARBA00005622"/>
    </source>
</evidence>
<evidence type="ECO:0000313" key="4">
    <source>
        <dbReference type="EMBL" id="WMW81569.1"/>
    </source>
</evidence>
<comment type="similarity">
    <text evidence="1">Belongs to the esterase D family.</text>
</comment>
<keyword evidence="5" id="KW-1185">Reference proteome</keyword>
<protein>
    <submittedName>
        <fullName evidence="4">Alpha/beta hydrolase-fold protein</fullName>
    </submittedName>
</protein>
<gene>
    <name evidence="4" type="ORF">RF679_04615</name>
</gene>
<accession>A0ABY9RK33</accession>
<dbReference type="Pfam" id="PF00756">
    <property type="entry name" value="Esterase"/>
    <property type="match status" value="1"/>
</dbReference>
<dbReference type="Gene3D" id="3.40.50.1820">
    <property type="entry name" value="alpha/beta hydrolase"/>
    <property type="match status" value="1"/>
</dbReference>